<sequence length="399" mass="39793">MDSVEVRHFAGRGFERLRCLALHVVRPGADTCVAAQVPQAADAGAAPPSPPPGRAGVSSADAAADGAGATPPQDPRAPSALHSQLHAAIQDMLLQELEPQQQEQQQERQLLLSQLLDQLASQAAPQLEPHQPRMQVAAAPTVARVGLLVALCPALRQLSIGCGGPQVLRAIEGHATLHHIEMHGGAALPTHAPPSPHAIGGCEAAGAATAAFTAVLPPHGSAGAWEPLRRAPPALTRLALLDADALLGGAASPIAPLVALANGAAHLAVARGGGGGDGGSGGGVSELHLMRYSSLTDGGLAAAAPLMAGVRALVLDGCQNLTDAGLIWVAALPLLESLILSRCPLITDAGLARALAAAPALRRASLAGCGGTTAGGAAAAAGTAGAARGRRVEIDWARA</sequence>
<dbReference type="OrthoDB" id="550575at2759"/>
<gene>
    <name evidence="3" type="ORF">MNEG_5560</name>
</gene>
<dbReference type="AlphaFoldDB" id="A0A0D2MH37"/>
<reference evidence="3 4" key="1">
    <citation type="journal article" date="2013" name="BMC Genomics">
        <title>Reconstruction of the lipid metabolism for the microalga Monoraphidium neglectum from its genome sequence reveals characteristics suitable for biofuel production.</title>
        <authorList>
            <person name="Bogen C."/>
            <person name="Al-Dilaimi A."/>
            <person name="Albersmeier A."/>
            <person name="Wichmann J."/>
            <person name="Grundmann M."/>
            <person name="Rupp O."/>
            <person name="Lauersen K.J."/>
            <person name="Blifernez-Klassen O."/>
            <person name="Kalinowski J."/>
            <person name="Goesmann A."/>
            <person name="Mussgnug J.H."/>
            <person name="Kruse O."/>
        </authorList>
    </citation>
    <scope>NUCLEOTIDE SEQUENCE [LARGE SCALE GENOMIC DNA]</scope>
    <source>
        <strain evidence="3 4">SAG 48.87</strain>
    </source>
</reference>
<keyword evidence="4" id="KW-1185">Reference proteome</keyword>
<feature type="region of interest" description="Disordered" evidence="2">
    <location>
        <begin position="42"/>
        <end position="81"/>
    </location>
</feature>
<dbReference type="Gene3D" id="3.80.10.10">
    <property type="entry name" value="Ribonuclease Inhibitor"/>
    <property type="match status" value="1"/>
</dbReference>
<feature type="compositionally biased region" description="Low complexity" evidence="2">
    <location>
        <begin position="54"/>
        <end position="69"/>
    </location>
</feature>
<protein>
    <submittedName>
        <fullName evidence="3">Uncharacterized protein</fullName>
    </submittedName>
</protein>
<dbReference type="GeneID" id="25738437"/>
<evidence type="ECO:0000256" key="1">
    <source>
        <dbReference type="ARBA" id="ARBA00004430"/>
    </source>
</evidence>
<organism evidence="3 4">
    <name type="scientific">Monoraphidium neglectum</name>
    <dbReference type="NCBI Taxonomy" id="145388"/>
    <lineage>
        <taxon>Eukaryota</taxon>
        <taxon>Viridiplantae</taxon>
        <taxon>Chlorophyta</taxon>
        <taxon>core chlorophytes</taxon>
        <taxon>Chlorophyceae</taxon>
        <taxon>CS clade</taxon>
        <taxon>Sphaeropleales</taxon>
        <taxon>Selenastraceae</taxon>
        <taxon>Monoraphidium</taxon>
    </lineage>
</organism>
<dbReference type="STRING" id="145388.A0A0D2MH37"/>
<accession>A0A0D2MH37</accession>
<evidence type="ECO:0000256" key="2">
    <source>
        <dbReference type="SAM" id="MobiDB-lite"/>
    </source>
</evidence>
<dbReference type="GO" id="GO:0019005">
    <property type="term" value="C:SCF ubiquitin ligase complex"/>
    <property type="evidence" value="ECO:0007669"/>
    <property type="project" value="TreeGrafter"/>
</dbReference>
<dbReference type="SUPFAM" id="SSF52047">
    <property type="entry name" value="RNI-like"/>
    <property type="match status" value="1"/>
</dbReference>
<proteinExistence type="predicted"/>
<dbReference type="GO" id="GO:0031146">
    <property type="term" value="P:SCF-dependent proteasomal ubiquitin-dependent protein catabolic process"/>
    <property type="evidence" value="ECO:0007669"/>
    <property type="project" value="TreeGrafter"/>
</dbReference>
<dbReference type="KEGG" id="mng:MNEG_5560"/>
<comment type="subcellular location">
    <subcellularLocation>
        <location evidence="1">Cytoplasm</location>
        <location evidence="1">Cytoskeleton</location>
        <location evidence="1">Cilium axoneme</location>
    </subcellularLocation>
</comment>
<name>A0A0D2MH37_9CHLO</name>
<dbReference type="PANTHER" id="PTHR13318">
    <property type="entry name" value="PARTNER OF PAIRED, ISOFORM B-RELATED"/>
    <property type="match status" value="1"/>
</dbReference>
<dbReference type="Proteomes" id="UP000054498">
    <property type="component" value="Unassembled WGS sequence"/>
</dbReference>
<dbReference type="GO" id="GO:0005930">
    <property type="term" value="C:axoneme"/>
    <property type="evidence" value="ECO:0007669"/>
    <property type="project" value="UniProtKB-SubCell"/>
</dbReference>
<evidence type="ECO:0000313" key="3">
    <source>
        <dbReference type="EMBL" id="KIZ02395.1"/>
    </source>
</evidence>
<evidence type="ECO:0000313" key="4">
    <source>
        <dbReference type="Proteomes" id="UP000054498"/>
    </source>
</evidence>
<dbReference type="RefSeq" id="XP_013901414.1">
    <property type="nucleotide sequence ID" value="XM_014045960.1"/>
</dbReference>
<dbReference type="EMBL" id="KK101058">
    <property type="protein sequence ID" value="KIZ02395.1"/>
    <property type="molecule type" value="Genomic_DNA"/>
</dbReference>
<dbReference type="InterPro" id="IPR032675">
    <property type="entry name" value="LRR_dom_sf"/>
</dbReference>
<dbReference type="PANTHER" id="PTHR13318:SF190">
    <property type="entry name" value="PARTNER OF PAIRED, ISOFORM B"/>
    <property type="match status" value="1"/>
</dbReference>